<keyword evidence="5 8" id="KW-0406">Ion transport</keyword>
<feature type="compositionally biased region" description="Basic residues" evidence="9">
    <location>
        <begin position="154"/>
        <end position="165"/>
    </location>
</feature>
<feature type="domain" description="Potassium channel" evidence="11">
    <location>
        <begin position="361"/>
        <end position="439"/>
    </location>
</feature>
<feature type="compositionally biased region" description="Low complexity" evidence="9">
    <location>
        <begin position="245"/>
        <end position="261"/>
    </location>
</feature>
<sequence length="466" mass="51983">MPNSNNHGSVVGRQGYGNVTPRTDWGKITTVLYAIIGMPLFLLYLSNIGDILAKSFKWTYAKLWLCKGCPGARRRRLARALQHQQQHPPKYNVKATTPAPLLVQDFGDDHSWTPGANAASLPGRRRLGVAVGVHAPYDGYLEAAAIHGLPVPRGHPRSRSRGRSRGRQEHEDEDAGGWDHPHRARRVDVDYGRDGEPDEDDEDDEDDEYDDEEWDGTSGRSRSRSAFRAGPGRQNADAEPAFGVRSARAAARGRSPGQPTPRRGHRRGRRGPQDDSSEESEEDVEEEEQEVEDEDVDEEESPSTEGDLDEEEELEEEEYIHDDDMDEGEVADEDTDGESSAASSDYDPQTVTVPVTLCLAIMVSYVCGGAVLFSKWEQWDMLDGSYFCFISLSTIGFGDIVPGGYVYSNKVEVSFIFCSMYLMLGMALIAMCFNLMQEEVIHKMRSCIRTMRYVTRCNRRQAGAAS</sequence>
<dbReference type="PANTHER" id="PTHR11003">
    <property type="entry name" value="POTASSIUM CHANNEL, SUBFAMILY K"/>
    <property type="match status" value="1"/>
</dbReference>
<feature type="compositionally biased region" description="Low complexity" evidence="9">
    <location>
        <begin position="216"/>
        <end position="233"/>
    </location>
</feature>
<evidence type="ECO:0000256" key="5">
    <source>
        <dbReference type="ARBA" id="ARBA00023065"/>
    </source>
</evidence>
<feature type="domain" description="Potassium channel" evidence="11">
    <location>
        <begin position="15"/>
        <end position="53"/>
    </location>
</feature>
<evidence type="ECO:0000313" key="13">
    <source>
        <dbReference type="RefSeq" id="XP_052127767.1"/>
    </source>
</evidence>
<dbReference type="AlphaFoldDB" id="A0A9C6XQP2"/>
<accession>A0A9C6XQP2</accession>
<evidence type="ECO:0000259" key="11">
    <source>
        <dbReference type="Pfam" id="PF07885"/>
    </source>
</evidence>
<evidence type="ECO:0000256" key="7">
    <source>
        <dbReference type="ARBA" id="ARBA00023303"/>
    </source>
</evidence>
<name>A0A9C6XQP2_FRAOC</name>
<evidence type="ECO:0000256" key="1">
    <source>
        <dbReference type="ARBA" id="ARBA00004141"/>
    </source>
</evidence>
<organism evidence="12 13">
    <name type="scientific">Frankliniella occidentalis</name>
    <name type="common">Western flower thrips</name>
    <name type="synonym">Euthrips occidentalis</name>
    <dbReference type="NCBI Taxonomy" id="133901"/>
    <lineage>
        <taxon>Eukaryota</taxon>
        <taxon>Metazoa</taxon>
        <taxon>Ecdysozoa</taxon>
        <taxon>Arthropoda</taxon>
        <taxon>Hexapoda</taxon>
        <taxon>Insecta</taxon>
        <taxon>Pterygota</taxon>
        <taxon>Neoptera</taxon>
        <taxon>Paraneoptera</taxon>
        <taxon>Thysanoptera</taxon>
        <taxon>Terebrantia</taxon>
        <taxon>Thripoidea</taxon>
        <taxon>Thripidae</taxon>
        <taxon>Frankliniella</taxon>
    </lineage>
</organism>
<feature type="compositionally biased region" description="Polar residues" evidence="9">
    <location>
        <begin position="338"/>
        <end position="347"/>
    </location>
</feature>
<keyword evidence="7 8" id="KW-0407">Ion channel</keyword>
<feature type="transmembrane region" description="Helical" evidence="10">
    <location>
        <begin position="353"/>
        <end position="374"/>
    </location>
</feature>
<evidence type="ECO:0000313" key="12">
    <source>
        <dbReference type="Proteomes" id="UP000504606"/>
    </source>
</evidence>
<keyword evidence="3 8" id="KW-0812">Transmembrane</keyword>
<dbReference type="PANTHER" id="PTHR11003:SF352">
    <property type="entry name" value="BCDNA.GH04802-RELATED"/>
    <property type="match status" value="1"/>
</dbReference>
<dbReference type="PRINTS" id="PR01333">
    <property type="entry name" value="2POREKCHANEL"/>
</dbReference>
<evidence type="ECO:0000256" key="4">
    <source>
        <dbReference type="ARBA" id="ARBA00022989"/>
    </source>
</evidence>
<keyword evidence="2 8" id="KW-0813">Transport</keyword>
<keyword evidence="6 10" id="KW-0472">Membrane</keyword>
<dbReference type="Proteomes" id="UP000504606">
    <property type="component" value="Unplaced"/>
</dbReference>
<gene>
    <name evidence="13" type="primary">LOC113201866</name>
</gene>
<comment type="subcellular location">
    <subcellularLocation>
        <location evidence="1">Membrane</location>
        <topology evidence="1">Multi-pass membrane protein</topology>
    </subcellularLocation>
</comment>
<feature type="transmembrane region" description="Helical" evidence="10">
    <location>
        <begin position="413"/>
        <end position="436"/>
    </location>
</feature>
<dbReference type="Gene3D" id="1.10.287.70">
    <property type="match status" value="2"/>
</dbReference>
<evidence type="ECO:0000256" key="9">
    <source>
        <dbReference type="SAM" id="MobiDB-lite"/>
    </source>
</evidence>
<evidence type="ECO:0000256" key="3">
    <source>
        <dbReference type="ARBA" id="ARBA00022692"/>
    </source>
</evidence>
<feature type="compositionally biased region" description="Acidic residues" evidence="9">
    <location>
        <begin position="275"/>
        <end position="337"/>
    </location>
</feature>
<dbReference type="GO" id="GO:0015271">
    <property type="term" value="F:outward rectifier potassium channel activity"/>
    <property type="evidence" value="ECO:0007669"/>
    <property type="project" value="TreeGrafter"/>
</dbReference>
<dbReference type="RefSeq" id="XP_052127767.1">
    <property type="nucleotide sequence ID" value="XM_052271807.1"/>
</dbReference>
<feature type="region of interest" description="Disordered" evidence="9">
    <location>
        <begin position="149"/>
        <end position="347"/>
    </location>
</feature>
<feature type="transmembrane region" description="Helical" evidence="10">
    <location>
        <begin position="386"/>
        <end position="407"/>
    </location>
</feature>
<reference evidence="13" key="1">
    <citation type="submission" date="2025-08" db="UniProtKB">
        <authorList>
            <consortium name="RefSeq"/>
        </authorList>
    </citation>
    <scope>IDENTIFICATION</scope>
    <source>
        <tissue evidence="13">Whole organism</tissue>
    </source>
</reference>
<evidence type="ECO:0000256" key="10">
    <source>
        <dbReference type="SAM" id="Phobius"/>
    </source>
</evidence>
<evidence type="ECO:0000256" key="6">
    <source>
        <dbReference type="ARBA" id="ARBA00023136"/>
    </source>
</evidence>
<evidence type="ECO:0000256" key="2">
    <source>
        <dbReference type="ARBA" id="ARBA00022448"/>
    </source>
</evidence>
<keyword evidence="12" id="KW-1185">Reference proteome</keyword>
<dbReference type="GeneID" id="113201866"/>
<dbReference type="SUPFAM" id="SSF81324">
    <property type="entry name" value="Voltage-gated potassium channels"/>
    <property type="match status" value="2"/>
</dbReference>
<evidence type="ECO:0000256" key="8">
    <source>
        <dbReference type="RuleBase" id="RU003857"/>
    </source>
</evidence>
<dbReference type="GO" id="GO:0005886">
    <property type="term" value="C:plasma membrane"/>
    <property type="evidence" value="ECO:0007669"/>
    <property type="project" value="TreeGrafter"/>
</dbReference>
<dbReference type="GO" id="GO:0022841">
    <property type="term" value="F:potassium ion leak channel activity"/>
    <property type="evidence" value="ECO:0007669"/>
    <property type="project" value="TreeGrafter"/>
</dbReference>
<keyword evidence="4 10" id="KW-1133">Transmembrane helix</keyword>
<dbReference type="KEGG" id="foc:113201866"/>
<protein>
    <submittedName>
        <fullName evidence="13">Uncharacterized protein LOC113201866</fullName>
    </submittedName>
</protein>
<dbReference type="InterPro" id="IPR003280">
    <property type="entry name" value="2pore_dom_K_chnl"/>
</dbReference>
<feature type="compositionally biased region" description="Acidic residues" evidence="9">
    <location>
        <begin position="196"/>
        <end position="215"/>
    </location>
</feature>
<feature type="compositionally biased region" description="Basic and acidic residues" evidence="9">
    <location>
        <begin position="177"/>
        <end position="195"/>
    </location>
</feature>
<dbReference type="OrthoDB" id="297496at2759"/>
<comment type="similarity">
    <text evidence="8">Belongs to the two pore domain potassium channel (TC 1.A.1.8) family.</text>
</comment>
<dbReference type="InterPro" id="IPR013099">
    <property type="entry name" value="K_chnl_dom"/>
</dbReference>
<proteinExistence type="inferred from homology"/>
<dbReference type="GO" id="GO:0030322">
    <property type="term" value="P:stabilization of membrane potential"/>
    <property type="evidence" value="ECO:0007669"/>
    <property type="project" value="TreeGrafter"/>
</dbReference>
<dbReference type="Pfam" id="PF07885">
    <property type="entry name" value="Ion_trans_2"/>
    <property type="match status" value="2"/>
</dbReference>